<dbReference type="Proteomes" id="UP001140949">
    <property type="component" value="Unassembled WGS sequence"/>
</dbReference>
<evidence type="ECO:0000256" key="5">
    <source>
        <dbReference type="RuleBase" id="RU369093"/>
    </source>
</evidence>
<dbReference type="InterPro" id="IPR045185">
    <property type="entry name" value="PUB22/23/24-like"/>
</dbReference>
<evidence type="ECO:0000256" key="1">
    <source>
        <dbReference type="ARBA" id="ARBA00000900"/>
    </source>
</evidence>
<dbReference type="PANTHER" id="PTHR22849:SF128">
    <property type="entry name" value="U-BOX DOMAIN-CONTAINING PROTEIN"/>
    <property type="match status" value="1"/>
</dbReference>
<dbReference type="CDD" id="cd16664">
    <property type="entry name" value="RING-Ubox_PUB"/>
    <property type="match status" value="1"/>
</dbReference>
<dbReference type="EMBL" id="JANAVB010027997">
    <property type="protein sequence ID" value="KAJ6817348.1"/>
    <property type="molecule type" value="Genomic_DNA"/>
</dbReference>
<organism evidence="7 8">
    <name type="scientific">Iris pallida</name>
    <name type="common">Sweet iris</name>
    <dbReference type="NCBI Taxonomy" id="29817"/>
    <lineage>
        <taxon>Eukaryota</taxon>
        <taxon>Viridiplantae</taxon>
        <taxon>Streptophyta</taxon>
        <taxon>Embryophyta</taxon>
        <taxon>Tracheophyta</taxon>
        <taxon>Spermatophyta</taxon>
        <taxon>Magnoliopsida</taxon>
        <taxon>Liliopsida</taxon>
        <taxon>Asparagales</taxon>
        <taxon>Iridaceae</taxon>
        <taxon>Iridoideae</taxon>
        <taxon>Irideae</taxon>
        <taxon>Iris</taxon>
    </lineage>
</organism>
<keyword evidence="8" id="KW-1185">Reference proteome</keyword>
<reference evidence="7" key="2">
    <citation type="submission" date="2023-04" db="EMBL/GenBank/DDBJ databases">
        <authorList>
            <person name="Bruccoleri R.E."/>
            <person name="Oakeley E.J."/>
            <person name="Faust A.-M."/>
            <person name="Dessus-Babus S."/>
            <person name="Altorfer M."/>
            <person name="Burckhardt D."/>
            <person name="Oertli M."/>
            <person name="Naumann U."/>
            <person name="Petersen F."/>
            <person name="Wong J."/>
        </authorList>
    </citation>
    <scope>NUCLEOTIDE SEQUENCE</scope>
    <source>
        <strain evidence="7">GSM-AAB239-AS_SAM_17_03QT</strain>
        <tissue evidence="7">Leaf</tissue>
    </source>
</reference>
<keyword evidence="4 5" id="KW-0833">Ubl conjugation pathway</keyword>
<comment type="pathway">
    <text evidence="2 5">Protein modification; protein ubiquitination.</text>
</comment>
<evidence type="ECO:0000256" key="4">
    <source>
        <dbReference type="ARBA" id="ARBA00022786"/>
    </source>
</evidence>
<sequence>MDTTTTIEVPHFFVCPISLQIMKDPVTAATGITYDRENIERWLFSDRNTTCPVTNQPLPRDSELTPNHTLRRLIQAWCTTNAVDRIPTPRAPLDRVSASSLLADLPTSLELIDTLASANESNRRCIVQAGAANSIVRLVVSCSGRKQYDRVEQALGLLRSLRIPSEELKPLVADNHELVESLTQALRHESDSVRSAAILAARSVAELAGANLAERLSVGFFEAVTGVVRDGISPQATQAALHVLLSASPWGRNRTKIVEAGAVAELIELELGGPDRRRTELVLGVLEHLCGCADGRAQLAGHAAGIAVVSKRILRVSAASDDCAVGILSSLCKYSATNEVLQEMLRVGAVSKLCLVIQADCSSAVREKARWLLRLHSGVWKNSSCINIFLFTS</sequence>
<dbReference type="PROSITE" id="PS51698">
    <property type="entry name" value="U_BOX"/>
    <property type="match status" value="1"/>
</dbReference>
<dbReference type="GO" id="GO:0061630">
    <property type="term" value="F:ubiquitin protein ligase activity"/>
    <property type="evidence" value="ECO:0007669"/>
    <property type="project" value="UniProtKB-UniRule"/>
</dbReference>
<dbReference type="InterPro" id="IPR013083">
    <property type="entry name" value="Znf_RING/FYVE/PHD"/>
</dbReference>
<dbReference type="InterPro" id="IPR045210">
    <property type="entry name" value="RING-Ubox_PUB"/>
</dbReference>
<dbReference type="SUPFAM" id="SSF48371">
    <property type="entry name" value="ARM repeat"/>
    <property type="match status" value="1"/>
</dbReference>
<dbReference type="Gene3D" id="1.25.10.10">
    <property type="entry name" value="Leucine-rich Repeat Variant"/>
    <property type="match status" value="1"/>
</dbReference>
<dbReference type="InterPro" id="IPR016024">
    <property type="entry name" value="ARM-type_fold"/>
</dbReference>
<dbReference type="InterPro" id="IPR003613">
    <property type="entry name" value="Ubox_domain"/>
</dbReference>
<proteinExistence type="predicted"/>
<protein>
    <recommendedName>
        <fullName evidence="5 6">U-box domain-containing protein</fullName>
        <ecNumber evidence="5">2.3.2.27</ecNumber>
    </recommendedName>
    <alternativeName>
        <fullName evidence="5">RING-type E3 ubiquitin transferase PUB</fullName>
    </alternativeName>
</protein>
<comment type="caution">
    <text evidence="7">The sequence shown here is derived from an EMBL/GenBank/DDBJ whole genome shotgun (WGS) entry which is preliminary data.</text>
</comment>
<dbReference type="AlphaFoldDB" id="A0AAX6FMN5"/>
<feature type="domain" description="U-box" evidence="6">
    <location>
        <begin position="8"/>
        <end position="84"/>
    </location>
</feature>
<dbReference type="Gene3D" id="3.30.40.10">
    <property type="entry name" value="Zinc/RING finger domain, C3HC4 (zinc finger)"/>
    <property type="match status" value="1"/>
</dbReference>
<comment type="function">
    <text evidence="5">Functions as an E3 ubiquitin ligase.</text>
</comment>
<reference evidence="7" key="1">
    <citation type="journal article" date="2023" name="GigaByte">
        <title>Genome assembly of the bearded iris, Iris pallida Lam.</title>
        <authorList>
            <person name="Bruccoleri R.E."/>
            <person name="Oakeley E.J."/>
            <person name="Faust A.M.E."/>
            <person name="Altorfer M."/>
            <person name="Dessus-Babus S."/>
            <person name="Burckhardt D."/>
            <person name="Oertli M."/>
            <person name="Naumann U."/>
            <person name="Petersen F."/>
            <person name="Wong J."/>
        </authorList>
    </citation>
    <scope>NUCLEOTIDE SEQUENCE</scope>
    <source>
        <strain evidence="7">GSM-AAB239-AS_SAM_17_03QT</strain>
    </source>
</reference>
<comment type="catalytic activity">
    <reaction evidence="1 5">
        <text>S-ubiquitinyl-[E2 ubiquitin-conjugating enzyme]-L-cysteine + [acceptor protein]-L-lysine = [E2 ubiquitin-conjugating enzyme]-L-cysteine + N(6)-ubiquitinyl-[acceptor protein]-L-lysine.</text>
        <dbReference type="EC" id="2.3.2.27"/>
    </reaction>
</comment>
<keyword evidence="3 5" id="KW-0808">Transferase</keyword>
<evidence type="ECO:0000313" key="8">
    <source>
        <dbReference type="Proteomes" id="UP001140949"/>
    </source>
</evidence>
<evidence type="ECO:0000256" key="3">
    <source>
        <dbReference type="ARBA" id="ARBA00022679"/>
    </source>
</evidence>
<evidence type="ECO:0000313" key="7">
    <source>
        <dbReference type="EMBL" id="KAJ6817348.1"/>
    </source>
</evidence>
<dbReference type="SUPFAM" id="SSF57850">
    <property type="entry name" value="RING/U-box"/>
    <property type="match status" value="1"/>
</dbReference>
<accession>A0AAX6FMN5</accession>
<dbReference type="InterPro" id="IPR058678">
    <property type="entry name" value="ARM_PUB"/>
</dbReference>
<dbReference type="GO" id="GO:0016567">
    <property type="term" value="P:protein ubiquitination"/>
    <property type="evidence" value="ECO:0007669"/>
    <property type="project" value="UniProtKB-UniRule"/>
</dbReference>
<dbReference type="Pfam" id="PF04564">
    <property type="entry name" value="U-box"/>
    <property type="match status" value="1"/>
</dbReference>
<dbReference type="EC" id="2.3.2.27" evidence="5"/>
<dbReference type="SMART" id="SM00504">
    <property type="entry name" value="Ubox"/>
    <property type="match status" value="1"/>
</dbReference>
<evidence type="ECO:0000256" key="2">
    <source>
        <dbReference type="ARBA" id="ARBA00004906"/>
    </source>
</evidence>
<name>A0AAX6FMN5_IRIPA</name>
<gene>
    <name evidence="7" type="ORF">M6B38_412390</name>
</gene>
<evidence type="ECO:0000259" key="6">
    <source>
        <dbReference type="PROSITE" id="PS51698"/>
    </source>
</evidence>
<dbReference type="Pfam" id="PF25598">
    <property type="entry name" value="ARM_PUB"/>
    <property type="match status" value="1"/>
</dbReference>
<dbReference type="FunFam" id="3.30.40.10:FF:000442">
    <property type="entry name" value="RING-type E3 ubiquitin transferase"/>
    <property type="match status" value="1"/>
</dbReference>
<dbReference type="InterPro" id="IPR011989">
    <property type="entry name" value="ARM-like"/>
</dbReference>
<dbReference type="PANTHER" id="PTHR22849">
    <property type="entry name" value="WDSAM1 PROTEIN"/>
    <property type="match status" value="1"/>
</dbReference>